<protein>
    <submittedName>
        <fullName evidence="10">Membrane-associated protein</fullName>
    </submittedName>
</protein>
<evidence type="ECO:0000259" key="9">
    <source>
        <dbReference type="Pfam" id="PF09335"/>
    </source>
</evidence>
<dbReference type="EMBL" id="QLMJ01000010">
    <property type="protein sequence ID" value="RAK35304.1"/>
    <property type="molecule type" value="Genomic_DNA"/>
</dbReference>
<keyword evidence="4 8" id="KW-0812">Transmembrane</keyword>
<organism evidence="10 11">
    <name type="scientific">Actinoplanes lutulentus</name>
    <dbReference type="NCBI Taxonomy" id="1287878"/>
    <lineage>
        <taxon>Bacteria</taxon>
        <taxon>Bacillati</taxon>
        <taxon>Actinomycetota</taxon>
        <taxon>Actinomycetes</taxon>
        <taxon>Micromonosporales</taxon>
        <taxon>Micromonosporaceae</taxon>
        <taxon>Actinoplanes</taxon>
    </lineage>
</organism>
<feature type="transmembrane region" description="Helical" evidence="8">
    <location>
        <begin position="169"/>
        <end position="191"/>
    </location>
</feature>
<comment type="caution">
    <text evidence="10">The sequence shown here is derived from an EMBL/GenBank/DDBJ whole genome shotgun (WGS) entry which is preliminary data.</text>
</comment>
<dbReference type="Proteomes" id="UP000249341">
    <property type="component" value="Unassembled WGS sequence"/>
</dbReference>
<dbReference type="InterPro" id="IPR032816">
    <property type="entry name" value="VTT_dom"/>
</dbReference>
<feature type="transmembrane region" description="Helical" evidence="8">
    <location>
        <begin position="206"/>
        <end position="227"/>
    </location>
</feature>
<feature type="transmembrane region" description="Helical" evidence="8">
    <location>
        <begin position="29"/>
        <end position="52"/>
    </location>
</feature>
<evidence type="ECO:0000256" key="1">
    <source>
        <dbReference type="ARBA" id="ARBA00004651"/>
    </source>
</evidence>
<feature type="region of interest" description="Disordered" evidence="7">
    <location>
        <begin position="264"/>
        <end position="378"/>
    </location>
</feature>
<evidence type="ECO:0000256" key="6">
    <source>
        <dbReference type="ARBA" id="ARBA00023136"/>
    </source>
</evidence>
<gene>
    <name evidence="10" type="ORF">B0I29_11056</name>
</gene>
<feature type="transmembrane region" description="Helical" evidence="8">
    <location>
        <begin position="83"/>
        <end position="105"/>
    </location>
</feature>
<accession>A0A327Z9A0</accession>
<feature type="compositionally biased region" description="Pro residues" evidence="7">
    <location>
        <begin position="341"/>
        <end position="358"/>
    </location>
</feature>
<evidence type="ECO:0000313" key="11">
    <source>
        <dbReference type="Proteomes" id="UP000249341"/>
    </source>
</evidence>
<sequence length="378" mass="41617">MNRPVPWLLVDIHALTEQLALNPMDPKDLLSAFGVPGVLAILFAETGLLVGFFFPGDSLLFLAGVAASSVADSIFGPGSKLSITALLIGAPVFAIVGAQLGHWLGAKYGRRMFDKPESKLFKKEYVEKAEYYFEKFGPAKAVVLARFIPIVRTFLNPVAGTLGMPARQFFIWNVVGAILWTDGIILIGYLLAQQIYDAIGDKIDHYILPVVVLIVLISVLPILIEILRERRAKKKGTPPGPAEALGVVAAASVAGIADAAHDEIHPHHHQQQTPQPPYGGQNYGQPQQQGYAQPQGGNVYGQPQTYGQPAQPRYDEPAQPRYDEPAQQRYDEPTGQYFGQPYPPQQPAQEQPQPPQQNRPPQTYGQPQQYDNDQNWPR</sequence>
<evidence type="ECO:0000256" key="3">
    <source>
        <dbReference type="ARBA" id="ARBA00022475"/>
    </source>
</evidence>
<dbReference type="PANTHER" id="PTHR30353:SF0">
    <property type="entry name" value="TRANSMEMBRANE PROTEIN"/>
    <property type="match status" value="1"/>
</dbReference>
<comment type="similarity">
    <text evidence="2">Belongs to the DedA family.</text>
</comment>
<keyword evidence="5 8" id="KW-1133">Transmembrane helix</keyword>
<feature type="compositionally biased region" description="Basic and acidic residues" evidence="7">
    <location>
        <begin position="313"/>
        <end position="332"/>
    </location>
</feature>
<evidence type="ECO:0000256" key="5">
    <source>
        <dbReference type="ARBA" id="ARBA00022989"/>
    </source>
</evidence>
<evidence type="ECO:0000256" key="4">
    <source>
        <dbReference type="ARBA" id="ARBA00022692"/>
    </source>
</evidence>
<feature type="transmembrane region" description="Helical" evidence="8">
    <location>
        <begin position="59"/>
        <end position="77"/>
    </location>
</feature>
<feature type="compositionally biased region" description="Polar residues" evidence="7">
    <location>
        <begin position="363"/>
        <end position="378"/>
    </location>
</feature>
<reference evidence="10 11" key="1">
    <citation type="submission" date="2018-06" db="EMBL/GenBank/DDBJ databases">
        <title>Genomic Encyclopedia of Type Strains, Phase III (KMG-III): the genomes of soil and plant-associated and newly described type strains.</title>
        <authorList>
            <person name="Whitman W."/>
        </authorList>
    </citation>
    <scope>NUCLEOTIDE SEQUENCE [LARGE SCALE GENOMIC DNA]</scope>
    <source>
        <strain evidence="10 11">CGMCC 4.7090</strain>
    </source>
</reference>
<evidence type="ECO:0000256" key="7">
    <source>
        <dbReference type="SAM" id="MobiDB-lite"/>
    </source>
</evidence>
<keyword evidence="3" id="KW-1003">Cell membrane</keyword>
<keyword evidence="11" id="KW-1185">Reference proteome</keyword>
<proteinExistence type="inferred from homology"/>
<comment type="subcellular location">
    <subcellularLocation>
        <location evidence="1">Cell membrane</location>
        <topology evidence="1">Multi-pass membrane protein</topology>
    </subcellularLocation>
</comment>
<name>A0A327Z9A0_9ACTN</name>
<evidence type="ECO:0000256" key="2">
    <source>
        <dbReference type="ARBA" id="ARBA00010792"/>
    </source>
</evidence>
<dbReference type="GO" id="GO:0005886">
    <property type="term" value="C:plasma membrane"/>
    <property type="evidence" value="ECO:0007669"/>
    <property type="project" value="UniProtKB-SubCell"/>
</dbReference>
<evidence type="ECO:0000256" key="8">
    <source>
        <dbReference type="SAM" id="Phobius"/>
    </source>
</evidence>
<evidence type="ECO:0000313" key="10">
    <source>
        <dbReference type="EMBL" id="RAK35304.1"/>
    </source>
</evidence>
<dbReference type="InterPro" id="IPR032818">
    <property type="entry name" value="DedA-like"/>
</dbReference>
<dbReference type="PANTHER" id="PTHR30353">
    <property type="entry name" value="INNER MEMBRANE PROTEIN DEDA-RELATED"/>
    <property type="match status" value="1"/>
</dbReference>
<feature type="domain" description="VTT" evidence="9">
    <location>
        <begin position="54"/>
        <end position="189"/>
    </location>
</feature>
<dbReference type="AlphaFoldDB" id="A0A327Z9A0"/>
<dbReference type="Pfam" id="PF09335">
    <property type="entry name" value="VTT_dom"/>
    <property type="match status" value="1"/>
</dbReference>
<keyword evidence="6 8" id="KW-0472">Membrane</keyword>
<feature type="compositionally biased region" description="Low complexity" evidence="7">
    <location>
        <begin position="278"/>
        <end position="297"/>
    </location>
</feature>